<gene>
    <name evidence="2" type="ORF">ACFFX0_31350</name>
</gene>
<dbReference type="Proteomes" id="UP001589575">
    <property type="component" value="Unassembled WGS sequence"/>
</dbReference>
<organism evidence="2 3">
    <name type="scientific">Citricoccus parietis</name>
    <dbReference type="NCBI Taxonomy" id="592307"/>
    <lineage>
        <taxon>Bacteria</taxon>
        <taxon>Bacillati</taxon>
        <taxon>Actinomycetota</taxon>
        <taxon>Actinomycetes</taxon>
        <taxon>Micrococcales</taxon>
        <taxon>Micrococcaceae</taxon>
        <taxon>Citricoccus</taxon>
    </lineage>
</organism>
<reference evidence="2 3" key="1">
    <citation type="submission" date="2024-09" db="EMBL/GenBank/DDBJ databases">
        <authorList>
            <person name="Sun Q."/>
            <person name="Mori K."/>
        </authorList>
    </citation>
    <scope>NUCLEOTIDE SEQUENCE [LARGE SCALE GENOMIC DNA]</scope>
    <source>
        <strain evidence="2 3">CCM 7609</strain>
    </source>
</reference>
<sequence length="107" mass="11552">MHIGGVQQQRDPAARDPQLDRAGAVTGPQALHFGDAGGIGIEAFGQADGCRPAHDRPLDHRAQEHPGQDAEVVYRAQGRHFCFIAAPRCTRHAPNLSHRSCPDKTSL</sequence>
<evidence type="ECO:0000256" key="1">
    <source>
        <dbReference type="SAM" id="MobiDB-lite"/>
    </source>
</evidence>
<evidence type="ECO:0000313" key="3">
    <source>
        <dbReference type="Proteomes" id="UP001589575"/>
    </source>
</evidence>
<comment type="caution">
    <text evidence="2">The sequence shown here is derived from an EMBL/GenBank/DDBJ whole genome shotgun (WGS) entry which is preliminary data.</text>
</comment>
<keyword evidence="3" id="KW-1185">Reference proteome</keyword>
<accession>A0ABV5GAC8</accession>
<feature type="region of interest" description="Disordered" evidence="1">
    <location>
        <begin position="47"/>
        <end position="66"/>
    </location>
</feature>
<feature type="region of interest" description="Disordered" evidence="1">
    <location>
        <begin position="1"/>
        <end position="28"/>
    </location>
</feature>
<proteinExistence type="predicted"/>
<feature type="compositionally biased region" description="Basic and acidic residues" evidence="1">
    <location>
        <begin position="51"/>
        <end position="66"/>
    </location>
</feature>
<protein>
    <submittedName>
        <fullName evidence="2">Uncharacterized protein</fullName>
    </submittedName>
</protein>
<name>A0ABV5GAC8_9MICC</name>
<feature type="compositionally biased region" description="Polar residues" evidence="1">
    <location>
        <begin position="1"/>
        <end position="10"/>
    </location>
</feature>
<evidence type="ECO:0000313" key="2">
    <source>
        <dbReference type="EMBL" id="MFB9075418.1"/>
    </source>
</evidence>
<dbReference type="EMBL" id="JBHMFI010000023">
    <property type="protein sequence ID" value="MFB9075418.1"/>
    <property type="molecule type" value="Genomic_DNA"/>
</dbReference>